<comment type="similarity">
    <text evidence="8">Belongs to the binding-protein-dependent transport system permease family. LivHM subfamily.</text>
</comment>
<dbReference type="GO" id="GO:0022857">
    <property type="term" value="F:transmembrane transporter activity"/>
    <property type="evidence" value="ECO:0007669"/>
    <property type="project" value="InterPro"/>
</dbReference>
<feature type="transmembrane region" description="Helical" evidence="9">
    <location>
        <begin position="193"/>
        <end position="215"/>
    </location>
</feature>
<gene>
    <name evidence="10" type="ORF">Thpro_021664</name>
</gene>
<keyword evidence="2" id="KW-0813">Transport</keyword>
<proteinExistence type="inferred from homology"/>
<feature type="transmembrane region" description="Helical" evidence="9">
    <location>
        <begin position="41"/>
        <end position="57"/>
    </location>
</feature>
<sequence length="293" mass="31329">MGLLEYALLAGLLYGLYFALVAAGLNLIFGVMRIINLAHGDFLMLGAYGAFYLYHLMGWSPLWAVPLTFAAFLALGLPLYYLLVPRLQRSGDPEMRSFILFFGLSQIIEALAVFAFGNDQRSIPARVFGNHPVHLLGQVYPLAWILSAVFGLLGIVALYAYLYGSPLGRATRAIMANPDEAAITGIAVQRISALTFGIGIALAALAGIFSPFMVGAIQPDLGVGITLISFAIVVIGSLGHPLGTLVGGLVYGISLMLMQTYLPSWSQMLPFVLLIAILLVRPGGLLGKGVRRA</sequence>
<dbReference type="CDD" id="cd06582">
    <property type="entry name" value="TM_PBP1_LivH_like"/>
    <property type="match status" value="1"/>
</dbReference>
<evidence type="ECO:0000256" key="1">
    <source>
        <dbReference type="ARBA" id="ARBA00004429"/>
    </source>
</evidence>
<accession>A0A1A6C446</accession>
<reference evidence="10 11" key="1">
    <citation type="journal article" date="2014" name="Genome Announc.">
        <title>Draft Genome Sequence of the Iron-Oxidizing, Acidophilic, and Halotolerant 'Thiobacillus prosperus' Type Strain DSM 5130.</title>
        <authorList>
            <person name="Ossandon F.J."/>
            <person name="Cardenas J.P."/>
            <person name="Corbett M."/>
            <person name="Quatrini R."/>
            <person name="Holmes D.S."/>
            <person name="Watkin E."/>
        </authorList>
    </citation>
    <scope>NUCLEOTIDE SEQUENCE [LARGE SCALE GENOMIC DNA]</scope>
    <source>
        <strain evidence="10 11">DSM 5130</strain>
    </source>
</reference>
<feature type="transmembrane region" description="Helical" evidence="9">
    <location>
        <begin position="6"/>
        <end position="29"/>
    </location>
</feature>
<dbReference type="OrthoDB" id="9807115at2"/>
<evidence type="ECO:0000256" key="9">
    <source>
        <dbReference type="SAM" id="Phobius"/>
    </source>
</evidence>
<dbReference type="GO" id="GO:0006865">
    <property type="term" value="P:amino acid transport"/>
    <property type="evidence" value="ECO:0007669"/>
    <property type="project" value="UniProtKB-KW"/>
</dbReference>
<dbReference type="Proteomes" id="UP000029273">
    <property type="component" value="Unassembled WGS sequence"/>
</dbReference>
<keyword evidence="3" id="KW-1003">Cell membrane</keyword>
<evidence type="ECO:0000256" key="8">
    <source>
        <dbReference type="ARBA" id="ARBA00037998"/>
    </source>
</evidence>
<feature type="transmembrane region" description="Helical" evidence="9">
    <location>
        <begin position="95"/>
        <end position="116"/>
    </location>
</feature>
<evidence type="ECO:0000256" key="5">
    <source>
        <dbReference type="ARBA" id="ARBA00022970"/>
    </source>
</evidence>
<evidence type="ECO:0000256" key="3">
    <source>
        <dbReference type="ARBA" id="ARBA00022475"/>
    </source>
</evidence>
<dbReference type="Pfam" id="PF02653">
    <property type="entry name" value="BPD_transp_2"/>
    <property type="match status" value="1"/>
</dbReference>
<name>A0A1A6C446_9GAMM</name>
<organism evidence="10 11">
    <name type="scientific">Acidihalobacter prosperus</name>
    <dbReference type="NCBI Taxonomy" id="160660"/>
    <lineage>
        <taxon>Bacteria</taxon>
        <taxon>Pseudomonadati</taxon>
        <taxon>Pseudomonadota</taxon>
        <taxon>Gammaproteobacteria</taxon>
        <taxon>Chromatiales</taxon>
        <taxon>Ectothiorhodospiraceae</taxon>
        <taxon>Acidihalobacter</taxon>
    </lineage>
</organism>
<comment type="caution">
    <text evidence="10">The sequence shown here is derived from an EMBL/GenBank/DDBJ whole genome shotgun (WGS) entry which is preliminary data.</text>
</comment>
<keyword evidence="6 9" id="KW-1133">Transmembrane helix</keyword>
<keyword evidence="4 9" id="KW-0812">Transmembrane</keyword>
<keyword evidence="5" id="KW-0029">Amino-acid transport</keyword>
<keyword evidence="11" id="KW-1185">Reference proteome</keyword>
<evidence type="ECO:0000256" key="6">
    <source>
        <dbReference type="ARBA" id="ARBA00022989"/>
    </source>
</evidence>
<evidence type="ECO:0000313" key="11">
    <source>
        <dbReference type="Proteomes" id="UP000029273"/>
    </source>
</evidence>
<dbReference type="RefSeq" id="WP_038090394.1">
    <property type="nucleotide sequence ID" value="NZ_JQSG02000003.1"/>
</dbReference>
<dbReference type="GO" id="GO:0005886">
    <property type="term" value="C:plasma membrane"/>
    <property type="evidence" value="ECO:0007669"/>
    <property type="project" value="UniProtKB-SubCell"/>
</dbReference>
<evidence type="ECO:0000313" key="10">
    <source>
        <dbReference type="EMBL" id="OBS09336.1"/>
    </source>
</evidence>
<dbReference type="InterPro" id="IPR001851">
    <property type="entry name" value="ABC_transp_permease"/>
</dbReference>
<evidence type="ECO:0000256" key="2">
    <source>
        <dbReference type="ARBA" id="ARBA00022448"/>
    </source>
</evidence>
<feature type="transmembrane region" description="Helical" evidence="9">
    <location>
        <begin position="142"/>
        <end position="162"/>
    </location>
</feature>
<protein>
    <submittedName>
        <fullName evidence="10">Amino acid ABC transporter</fullName>
    </submittedName>
</protein>
<dbReference type="InterPro" id="IPR052157">
    <property type="entry name" value="BCAA_transport_permease"/>
</dbReference>
<keyword evidence="7 9" id="KW-0472">Membrane</keyword>
<comment type="subcellular location">
    <subcellularLocation>
        <location evidence="1">Cell inner membrane</location>
        <topology evidence="1">Multi-pass membrane protein</topology>
    </subcellularLocation>
</comment>
<evidence type="ECO:0000256" key="4">
    <source>
        <dbReference type="ARBA" id="ARBA00022692"/>
    </source>
</evidence>
<feature type="transmembrane region" description="Helical" evidence="9">
    <location>
        <begin position="268"/>
        <end position="287"/>
    </location>
</feature>
<evidence type="ECO:0000256" key="7">
    <source>
        <dbReference type="ARBA" id="ARBA00023136"/>
    </source>
</evidence>
<dbReference type="PANTHER" id="PTHR11795:SF445">
    <property type="entry name" value="AMINO ACID ABC TRANSPORTER PERMEASE PROTEIN"/>
    <property type="match status" value="1"/>
</dbReference>
<dbReference type="AlphaFoldDB" id="A0A1A6C446"/>
<dbReference type="PANTHER" id="PTHR11795">
    <property type="entry name" value="BRANCHED-CHAIN AMINO ACID TRANSPORT SYSTEM PERMEASE PROTEIN LIVH"/>
    <property type="match status" value="1"/>
</dbReference>
<dbReference type="EMBL" id="JQSG02000003">
    <property type="protein sequence ID" value="OBS09336.1"/>
    <property type="molecule type" value="Genomic_DNA"/>
</dbReference>
<feature type="transmembrane region" description="Helical" evidence="9">
    <location>
        <begin position="63"/>
        <end position="83"/>
    </location>
</feature>